<reference evidence="2" key="1">
    <citation type="journal article" date="2013" name="Nat. Commun.">
        <title>Whole-genome sequencing of Oryza brachyantha reveals mechanisms underlying Oryza genome evolution.</title>
        <authorList>
            <person name="Chen J."/>
            <person name="Huang Q."/>
            <person name="Gao D."/>
            <person name="Wang J."/>
            <person name="Lang Y."/>
            <person name="Liu T."/>
            <person name="Li B."/>
            <person name="Bai Z."/>
            <person name="Luis Goicoechea J."/>
            <person name="Liang C."/>
            <person name="Chen C."/>
            <person name="Zhang W."/>
            <person name="Sun S."/>
            <person name="Liao Y."/>
            <person name="Zhang X."/>
            <person name="Yang L."/>
            <person name="Song C."/>
            <person name="Wang M."/>
            <person name="Shi J."/>
            <person name="Liu G."/>
            <person name="Liu J."/>
            <person name="Zhou H."/>
            <person name="Zhou W."/>
            <person name="Yu Q."/>
            <person name="An N."/>
            <person name="Chen Y."/>
            <person name="Cai Q."/>
            <person name="Wang B."/>
            <person name="Liu B."/>
            <person name="Min J."/>
            <person name="Huang Y."/>
            <person name="Wu H."/>
            <person name="Li Z."/>
            <person name="Zhang Y."/>
            <person name="Yin Y."/>
            <person name="Song W."/>
            <person name="Jiang J."/>
            <person name="Jackson S.A."/>
            <person name="Wing R.A."/>
            <person name="Wang J."/>
            <person name="Chen M."/>
        </authorList>
    </citation>
    <scope>NUCLEOTIDE SEQUENCE [LARGE SCALE GENOMIC DNA]</scope>
    <source>
        <strain evidence="2">cv. IRGC 101232</strain>
    </source>
</reference>
<organism evidence="2">
    <name type="scientific">Oryza brachyantha</name>
    <name type="common">malo sina</name>
    <dbReference type="NCBI Taxonomy" id="4533"/>
    <lineage>
        <taxon>Eukaryota</taxon>
        <taxon>Viridiplantae</taxon>
        <taxon>Streptophyta</taxon>
        <taxon>Embryophyta</taxon>
        <taxon>Tracheophyta</taxon>
        <taxon>Spermatophyta</taxon>
        <taxon>Magnoliopsida</taxon>
        <taxon>Liliopsida</taxon>
        <taxon>Poales</taxon>
        <taxon>Poaceae</taxon>
        <taxon>BOP clade</taxon>
        <taxon>Oryzoideae</taxon>
        <taxon>Oryzeae</taxon>
        <taxon>Oryzinae</taxon>
        <taxon>Oryza</taxon>
    </lineage>
</organism>
<feature type="region of interest" description="Disordered" evidence="1">
    <location>
        <begin position="51"/>
        <end position="101"/>
    </location>
</feature>
<feature type="region of interest" description="Disordered" evidence="1">
    <location>
        <begin position="1"/>
        <end position="30"/>
    </location>
</feature>
<accession>J3MFH6</accession>
<protein>
    <submittedName>
        <fullName evidence="2">Uncharacterized protein</fullName>
    </submittedName>
</protein>
<keyword evidence="3" id="KW-1185">Reference proteome</keyword>
<feature type="compositionally biased region" description="Basic and acidic residues" evidence="1">
    <location>
        <begin position="9"/>
        <end position="22"/>
    </location>
</feature>
<dbReference type="Proteomes" id="UP000006038">
    <property type="component" value="Chromosome 6"/>
</dbReference>
<evidence type="ECO:0000313" key="3">
    <source>
        <dbReference type="Proteomes" id="UP000006038"/>
    </source>
</evidence>
<feature type="compositionally biased region" description="Gly residues" evidence="1">
    <location>
        <begin position="61"/>
        <end position="72"/>
    </location>
</feature>
<sequence length="214" mass="22388">MMGGQLRPGRGEIRRQEAEGDRFPSVAAAGRQQARVAGAVMIRRRRQPLRRCSGEVPARGRGWGGAGMGGGTRRASSWVQNGARRHGTVQPQLEGQTEEEDGEKKTMLTVVNWLGICTDATMKVLMPVAIALPHHSTLASTACTSHRAGLGASAIPSSGFDVVSASLGSRLDASGITEAGIGNSASSASELGSLVFIIVAPCHHQASHITWSLS</sequence>
<evidence type="ECO:0000256" key="1">
    <source>
        <dbReference type="SAM" id="MobiDB-lite"/>
    </source>
</evidence>
<evidence type="ECO:0000313" key="2">
    <source>
        <dbReference type="EnsemblPlants" id="OB06G27700.1"/>
    </source>
</evidence>
<name>J3MFH6_ORYBR</name>
<dbReference type="HOGENOM" id="CLU_1290741_0_0_1"/>
<dbReference type="Gramene" id="OB06G27700.1">
    <property type="protein sequence ID" value="OB06G27700.1"/>
    <property type="gene ID" value="OB06G27700"/>
</dbReference>
<dbReference type="EnsemblPlants" id="OB06G27700.1">
    <property type="protein sequence ID" value="OB06G27700.1"/>
    <property type="gene ID" value="OB06G27700"/>
</dbReference>
<reference evidence="2" key="2">
    <citation type="submission" date="2013-04" db="UniProtKB">
        <authorList>
            <consortium name="EnsemblPlants"/>
        </authorList>
    </citation>
    <scope>IDENTIFICATION</scope>
</reference>
<dbReference type="AlphaFoldDB" id="J3MFH6"/>
<proteinExistence type="predicted"/>